<feature type="domain" description="SoxA A3" evidence="3">
    <location>
        <begin position="427"/>
        <end position="496"/>
    </location>
</feature>
<dbReference type="PRINTS" id="PR00368">
    <property type="entry name" value="FADPNR"/>
</dbReference>
<keyword evidence="1" id="KW-0560">Oxidoreductase</keyword>
<dbReference type="GO" id="GO:0016491">
    <property type="term" value="F:oxidoreductase activity"/>
    <property type="evidence" value="ECO:0007669"/>
    <property type="project" value="UniProtKB-KW"/>
</dbReference>
<name>A0A5J6MLD6_9PROT</name>
<dbReference type="Gene3D" id="1.10.10.1100">
    <property type="entry name" value="BFD-like [2Fe-2S]-binding domain"/>
    <property type="match status" value="1"/>
</dbReference>
<evidence type="ECO:0000313" key="5">
    <source>
        <dbReference type="Proteomes" id="UP000326202"/>
    </source>
</evidence>
<dbReference type="InterPro" id="IPR051691">
    <property type="entry name" value="Metab_Enz_Cyan_OpOx_G3PDH"/>
</dbReference>
<evidence type="ECO:0000256" key="1">
    <source>
        <dbReference type="ARBA" id="ARBA00023002"/>
    </source>
</evidence>
<evidence type="ECO:0000259" key="3">
    <source>
        <dbReference type="Pfam" id="PF17806"/>
    </source>
</evidence>
<dbReference type="Pfam" id="PF17806">
    <property type="entry name" value="SO_alpha_A3"/>
    <property type="match status" value="1"/>
</dbReference>
<dbReference type="PRINTS" id="PR00411">
    <property type="entry name" value="PNDRDTASEI"/>
</dbReference>
<gene>
    <name evidence="4" type="ORF">FRZ44_08530</name>
</gene>
<feature type="domain" description="FAD/NAD(P)-binding" evidence="2">
    <location>
        <begin position="23"/>
        <end position="345"/>
    </location>
</feature>
<dbReference type="InterPro" id="IPR023753">
    <property type="entry name" value="FAD/NAD-binding_dom"/>
</dbReference>
<dbReference type="Pfam" id="PF07992">
    <property type="entry name" value="Pyr_redox_2"/>
    <property type="match status" value="1"/>
</dbReference>
<dbReference type="OrthoDB" id="9801699at2"/>
<evidence type="ECO:0000313" key="4">
    <source>
        <dbReference type="EMBL" id="QEX15566.1"/>
    </source>
</evidence>
<sequence length="541" mass="57262">MSPVIDTTSTTGKAPAVEQHVPLVVVGAGPAGVAAAVAAAKAGIRTLLVDENPIGGDLIALDVPLHFGRRANAAVQNKQRMIERIVESDPGLAEAFELGVDVQLGLGVWAAYVNGETVHSLPRPMLGLADDRRSWMVSFDRLIVAAGARDLGLAFEGWEKPGVMGVQAAWSLLTRYSALDARRLLILGSGAAGLGIASAAIDRGLEIAGIVEVDAAPRDPERLQRLSQSRGNIPLYTGHAVRAAKGGLEVEAALLTTVDSKGDPIPGSDRLVPCDTIVLALGAVPNIELLDILGCRLGFRSELGGHVPLVDATGQTSVPGVYAVGDCAGTHDEKLANADHAAAEGRRAGLAAAISLGAAGEMAETFPGTAKRPVEIHSYWQRWSNAEVAASGWDVHVCQCEEVTRAELADLRPPRYLNWSPAKNADHDLKRLASESPVNQDQVKRLTRAGMGPCQGRRCREQVQMLLSAVTDTPVGEIPRASYRGPVRPLPLSVLANFEESAAVRDNWVAWFNIPSQWTPHWEIDEAALTDGPAKVAAADK</sequence>
<dbReference type="KEGG" id="htq:FRZ44_08530"/>
<accession>A0A5J6MLD6</accession>
<dbReference type="CDD" id="cd19946">
    <property type="entry name" value="GlpA-like_Fer2_BFD-like"/>
    <property type="match status" value="1"/>
</dbReference>
<organism evidence="4 5">
    <name type="scientific">Hypericibacter terrae</name>
    <dbReference type="NCBI Taxonomy" id="2602015"/>
    <lineage>
        <taxon>Bacteria</taxon>
        <taxon>Pseudomonadati</taxon>
        <taxon>Pseudomonadota</taxon>
        <taxon>Alphaproteobacteria</taxon>
        <taxon>Rhodospirillales</taxon>
        <taxon>Dongiaceae</taxon>
        <taxon>Hypericibacter</taxon>
    </lineage>
</organism>
<proteinExistence type="predicted"/>
<dbReference type="PANTHER" id="PTHR42949">
    <property type="entry name" value="ANAEROBIC GLYCEROL-3-PHOSPHATE DEHYDROGENASE SUBUNIT B"/>
    <property type="match status" value="1"/>
</dbReference>
<protein>
    <submittedName>
        <fullName evidence="4">Uncharacterized protein</fullName>
    </submittedName>
</protein>
<dbReference type="InterPro" id="IPR041854">
    <property type="entry name" value="BFD-like_2Fe2S-bd_dom_sf"/>
</dbReference>
<dbReference type="Proteomes" id="UP000326202">
    <property type="component" value="Chromosome"/>
</dbReference>
<dbReference type="EMBL" id="CP042906">
    <property type="protein sequence ID" value="QEX15566.1"/>
    <property type="molecule type" value="Genomic_DNA"/>
</dbReference>
<keyword evidence="5" id="KW-1185">Reference proteome</keyword>
<dbReference type="InterPro" id="IPR041117">
    <property type="entry name" value="SoxA_A3"/>
</dbReference>
<dbReference type="InterPro" id="IPR036188">
    <property type="entry name" value="FAD/NAD-bd_sf"/>
</dbReference>
<dbReference type="RefSeq" id="WP_151176007.1">
    <property type="nucleotide sequence ID" value="NZ_CP042906.1"/>
</dbReference>
<reference evidence="4 5" key="1">
    <citation type="submission" date="2019-08" db="EMBL/GenBank/DDBJ databases">
        <title>Hyperibacter terrae gen. nov., sp. nov. and Hyperibacter viscosus sp. nov., two new members in the family Rhodospirillaceae isolated from the rhizosphere of Hypericum perforatum.</title>
        <authorList>
            <person name="Noviana Z."/>
        </authorList>
    </citation>
    <scope>NUCLEOTIDE SEQUENCE [LARGE SCALE GENOMIC DNA]</scope>
    <source>
        <strain evidence="4 5">R5913</strain>
    </source>
</reference>
<evidence type="ECO:0000259" key="2">
    <source>
        <dbReference type="Pfam" id="PF07992"/>
    </source>
</evidence>
<dbReference type="AlphaFoldDB" id="A0A5J6MLD6"/>
<dbReference type="Gene3D" id="3.50.50.60">
    <property type="entry name" value="FAD/NAD(P)-binding domain"/>
    <property type="match status" value="3"/>
</dbReference>
<dbReference type="SUPFAM" id="SSF51905">
    <property type="entry name" value="FAD/NAD(P)-binding domain"/>
    <property type="match status" value="1"/>
</dbReference>
<dbReference type="PANTHER" id="PTHR42949:SF3">
    <property type="entry name" value="ANAEROBIC GLYCEROL-3-PHOSPHATE DEHYDROGENASE SUBUNIT B"/>
    <property type="match status" value="1"/>
</dbReference>